<dbReference type="OrthoDB" id="3875902at2759"/>
<dbReference type="EMBL" id="ML976668">
    <property type="protein sequence ID" value="KAF1976044.1"/>
    <property type="molecule type" value="Genomic_DNA"/>
</dbReference>
<feature type="compositionally biased region" description="Low complexity" evidence="1">
    <location>
        <begin position="20"/>
        <end position="32"/>
    </location>
</feature>
<accession>A0A6A5VFV0</accession>
<reference evidence="2" key="1">
    <citation type="journal article" date="2020" name="Stud. Mycol.">
        <title>101 Dothideomycetes genomes: a test case for predicting lifestyles and emergence of pathogens.</title>
        <authorList>
            <person name="Haridas S."/>
            <person name="Albert R."/>
            <person name="Binder M."/>
            <person name="Bloem J."/>
            <person name="Labutti K."/>
            <person name="Salamov A."/>
            <person name="Andreopoulos B."/>
            <person name="Baker S."/>
            <person name="Barry K."/>
            <person name="Bills G."/>
            <person name="Bluhm B."/>
            <person name="Cannon C."/>
            <person name="Castanera R."/>
            <person name="Culley D."/>
            <person name="Daum C."/>
            <person name="Ezra D."/>
            <person name="Gonzalez J."/>
            <person name="Henrissat B."/>
            <person name="Kuo A."/>
            <person name="Liang C."/>
            <person name="Lipzen A."/>
            <person name="Lutzoni F."/>
            <person name="Magnuson J."/>
            <person name="Mondo S."/>
            <person name="Nolan M."/>
            <person name="Ohm R."/>
            <person name="Pangilinan J."/>
            <person name="Park H.-J."/>
            <person name="Ramirez L."/>
            <person name="Alfaro M."/>
            <person name="Sun H."/>
            <person name="Tritt A."/>
            <person name="Yoshinaga Y."/>
            <person name="Zwiers L.-H."/>
            <person name="Turgeon B."/>
            <person name="Goodwin S."/>
            <person name="Spatafora J."/>
            <person name="Crous P."/>
            <person name="Grigoriev I."/>
        </authorList>
    </citation>
    <scope>NUCLEOTIDE SEQUENCE</scope>
    <source>
        <strain evidence="2">CBS 107.79</strain>
    </source>
</reference>
<sequence length="464" mass="51557">MRHSSPSSISSRDSTKSDDASSSVRGSSDSLSPTPVSTAPQSSNSSAKSLSHVTDGKAKTKSVKSILKTSKSTSNLAVRFSIPESPPLPVMPRLEADAPPSGGYQAEQRASLDQPARPPARMRIHKRFSASAPISRRQSQNFTAPPLPPSPTDPRIWPARSSHVGHRTSRVTSFQSVASAPAVLQSPTPLSPSDPPSQYDPLQHYVPCLALNCKNHYTASLLGPTFYSPQSPYQLIRKHGLCPMHAHQDLKLATQRVKQTYESMRQHCGRKTLGAIAAEFEIFCQQIREERAGESKRMKQWQRQRVLGSAPTSAKGKEKAWGEEWDWRYSPRPCTKKGCARAWYSPFDNRLYLFYSTARPSGLLPLCTLCPSCAKQDVESAEERVASRMRDAGGVVGSEFEEWCAQVGRDREMEGEYWEAAQERVVREKMGGVSAGVVVEQKNEVKEEKKKKKRLSRLVQMFAW</sequence>
<evidence type="ECO:0000256" key="1">
    <source>
        <dbReference type="SAM" id="MobiDB-lite"/>
    </source>
</evidence>
<keyword evidence="3" id="KW-1185">Reference proteome</keyword>
<gene>
    <name evidence="2" type="ORF">BU23DRAFT_59708</name>
</gene>
<proteinExistence type="predicted"/>
<feature type="compositionally biased region" description="Low complexity" evidence="1">
    <location>
        <begin position="1"/>
        <end position="12"/>
    </location>
</feature>
<feature type="compositionally biased region" description="Polar residues" evidence="1">
    <location>
        <begin position="67"/>
        <end position="76"/>
    </location>
</feature>
<dbReference type="AlphaFoldDB" id="A0A6A5VFV0"/>
<evidence type="ECO:0000313" key="2">
    <source>
        <dbReference type="EMBL" id="KAF1976044.1"/>
    </source>
</evidence>
<feature type="compositionally biased region" description="Polar residues" evidence="1">
    <location>
        <begin position="33"/>
        <end position="52"/>
    </location>
</feature>
<organism evidence="2 3">
    <name type="scientific">Bimuria novae-zelandiae CBS 107.79</name>
    <dbReference type="NCBI Taxonomy" id="1447943"/>
    <lineage>
        <taxon>Eukaryota</taxon>
        <taxon>Fungi</taxon>
        <taxon>Dikarya</taxon>
        <taxon>Ascomycota</taxon>
        <taxon>Pezizomycotina</taxon>
        <taxon>Dothideomycetes</taxon>
        <taxon>Pleosporomycetidae</taxon>
        <taxon>Pleosporales</taxon>
        <taxon>Massarineae</taxon>
        <taxon>Didymosphaeriaceae</taxon>
        <taxon>Bimuria</taxon>
    </lineage>
</organism>
<feature type="region of interest" description="Disordered" evidence="1">
    <location>
        <begin position="1"/>
        <end position="154"/>
    </location>
</feature>
<evidence type="ECO:0000313" key="3">
    <source>
        <dbReference type="Proteomes" id="UP000800036"/>
    </source>
</evidence>
<protein>
    <submittedName>
        <fullName evidence="2">Uncharacterized protein</fullName>
    </submittedName>
</protein>
<name>A0A6A5VFV0_9PLEO</name>
<dbReference type="Proteomes" id="UP000800036">
    <property type="component" value="Unassembled WGS sequence"/>
</dbReference>